<protein>
    <recommendedName>
        <fullName evidence="5">Integral membrane protein</fullName>
    </recommendedName>
</protein>
<evidence type="ECO:0000256" key="1">
    <source>
        <dbReference type="SAM" id="MobiDB-lite"/>
    </source>
</evidence>
<dbReference type="Proteomes" id="UP001183388">
    <property type="component" value="Unassembled WGS sequence"/>
</dbReference>
<proteinExistence type="predicted"/>
<comment type="caution">
    <text evidence="3">The sequence shown here is derived from an EMBL/GenBank/DDBJ whole genome shotgun (WGS) entry which is preliminary data.</text>
</comment>
<keyword evidence="2" id="KW-0812">Transmembrane</keyword>
<evidence type="ECO:0000313" key="4">
    <source>
        <dbReference type="Proteomes" id="UP001183388"/>
    </source>
</evidence>
<feature type="transmembrane region" description="Helical" evidence="2">
    <location>
        <begin position="89"/>
        <end position="109"/>
    </location>
</feature>
<reference evidence="4" key="1">
    <citation type="submission" date="2023-07" db="EMBL/GenBank/DDBJ databases">
        <title>30 novel species of actinomycetes from the DSMZ collection.</title>
        <authorList>
            <person name="Nouioui I."/>
        </authorList>
    </citation>
    <scope>NUCLEOTIDE SEQUENCE [LARGE SCALE GENOMIC DNA]</scope>
    <source>
        <strain evidence="4">DSM 44917</strain>
    </source>
</reference>
<feature type="compositionally biased region" description="Gly residues" evidence="1">
    <location>
        <begin position="132"/>
        <end position="142"/>
    </location>
</feature>
<gene>
    <name evidence="3" type="ORF">RM780_10310</name>
</gene>
<evidence type="ECO:0008006" key="5">
    <source>
        <dbReference type="Google" id="ProtNLM"/>
    </source>
</evidence>
<feature type="region of interest" description="Disordered" evidence="1">
    <location>
        <begin position="115"/>
        <end position="142"/>
    </location>
</feature>
<keyword evidence="2" id="KW-0472">Membrane</keyword>
<keyword evidence="2" id="KW-1133">Transmembrane helix</keyword>
<dbReference type="EMBL" id="JAVREN010000011">
    <property type="protein sequence ID" value="MDT0307354.1"/>
    <property type="molecule type" value="Genomic_DNA"/>
</dbReference>
<feature type="transmembrane region" description="Helical" evidence="2">
    <location>
        <begin position="61"/>
        <end position="83"/>
    </location>
</feature>
<feature type="transmembrane region" description="Helical" evidence="2">
    <location>
        <begin position="36"/>
        <end position="54"/>
    </location>
</feature>
<name>A0ABU2L710_9ACTN</name>
<organism evidence="3 4">
    <name type="scientific">Streptomyces boetiae</name>
    <dbReference type="NCBI Taxonomy" id="3075541"/>
    <lineage>
        <taxon>Bacteria</taxon>
        <taxon>Bacillati</taxon>
        <taxon>Actinomycetota</taxon>
        <taxon>Actinomycetes</taxon>
        <taxon>Kitasatosporales</taxon>
        <taxon>Streptomycetaceae</taxon>
        <taxon>Streptomyces</taxon>
    </lineage>
</organism>
<accession>A0ABU2L710</accession>
<evidence type="ECO:0000256" key="2">
    <source>
        <dbReference type="SAM" id="Phobius"/>
    </source>
</evidence>
<sequence>MILGAFEGAWGVSYLVEPPAAAGGTGVLADYGGVGAWAWLWVAGAVVACGAAFVRIGRDGAGFVAALVPPAVWSLVYAAAAVSGDHPRGGAAVVLYAAWSAIVMWAATVPEFSMPKGPKAPRGPRGPRGPAGPTGAGKGGRA</sequence>
<keyword evidence="4" id="KW-1185">Reference proteome</keyword>
<evidence type="ECO:0000313" key="3">
    <source>
        <dbReference type="EMBL" id="MDT0307354.1"/>
    </source>
</evidence>